<dbReference type="Proteomes" id="UP000694415">
    <property type="component" value="Unplaced"/>
</dbReference>
<dbReference type="InterPro" id="IPR043519">
    <property type="entry name" value="NT_sf"/>
</dbReference>
<evidence type="ECO:0000256" key="4">
    <source>
        <dbReference type="ARBA" id="ARBA00009526"/>
    </source>
</evidence>
<dbReference type="InterPro" id="IPR002934">
    <property type="entry name" value="Polymerase_NTP_transf_dom"/>
</dbReference>
<protein>
    <recommendedName>
        <fullName evidence="5">2'-5' oligoadenylate synthase</fullName>
        <ecNumber evidence="5">2.7.7.84</ecNumber>
    </recommendedName>
</protein>
<evidence type="ECO:0000256" key="5">
    <source>
        <dbReference type="ARBA" id="ARBA00012577"/>
    </source>
</evidence>
<keyword evidence="11" id="KW-0391">Immunity</keyword>
<dbReference type="GeneTree" id="ENSGT00510000046406"/>
<name>A0A8C6IE03_MUSSI</name>
<dbReference type="EC" id="2.7.7.84" evidence="5"/>
<keyword evidence="7" id="KW-0399">Innate immunity</keyword>
<keyword evidence="13" id="KW-0051">Antiviral defense</keyword>
<dbReference type="FunFam" id="1.10.1410.20:FF:000001">
    <property type="entry name" value="2'-5'-oligoadenylate synthetase 1"/>
    <property type="match status" value="2"/>
</dbReference>
<dbReference type="InterPro" id="IPR006117">
    <property type="entry name" value="2-5OAS_C_CS"/>
</dbReference>
<reference evidence="16" key="2">
    <citation type="submission" date="2025-09" db="UniProtKB">
        <authorList>
            <consortium name="Ensembl"/>
        </authorList>
    </citation>
    <scope>IDENTIFICATION</scope>
</reference>
<dbReference type="SUPFAM" id="SSF81301">
    <property type="entry name" value="Nucleotidyltransferase"/>
    <property type="match status" value="2"/>
</dbReference>
<dbReference type="SUPFAM" id="SSF81631">
    <property type="entry name" value="PAP/OAS1 substrate-binding domain"/>
    <property type="match status" value="2"/>
</dbReference>
<dbReference type="GO" id="GO:0016020">
    <property type="term" value="C:membrane"/>
    <property type="evidence" value="ECO:0007669"/>
    <property type="project" value="TreeGrafter"/>
</dbReference>
<sequence>MGNWLTGWSSGYSSGWSPGGSSGVPSGPVHKLEKSIQANLTPNENCLKQIAVSSVPSQKLEGYIQENLKPNRESLKQIDQAVDAIWDLLRSQIPVKEVAKGGSYGRETALRGCFDGTLVLFMDCFQQFQDQIKYQDTFLDFIELWLKIHEKKSVKREHALVVQVSVPGQSILLQLLPVFNPLRSSENPSSCVYVDLKKSMDQVRASPGEFSDCFTTLQQRFFKKYPRRLKDLILLVKHWYEQCQEKWKTPPPQPLLYALELLTVYAWEQGCQAEDFDMAQGVRTVLRLIRRPTELCVYWTVNYNFEDETVRNILLHQLRSQRPVILDPTDPTNNVGKDDGFWELLTEEAMAWLYSPSLNTESPAPYWDVLPMPLFVTPSHLLNKFIKDFLQPNKLFLKQIKEAVDIICFFLKNVCFLNSDTKVLKTVKGGSTAKGTALKRGSDADIVVFLSSLESYDSLKTNRSQFVQEIQKQLEEFMQAQEWEVTFEISKWKAPRVLSFTLKSKTLNESVEFDVLPAYDALGQLQSDIILRPEAYKELIELCVSQDIKGGEFSICFTELQRNFIQTRPTKLKSLLRLIKHWYKQYERKMKPKASLPPKYALELLTVYAWEQGSGTNDFDIAEGFRTVLDLVIKYRQLCIFWTVNYNFEEEYMRKFLLTQIQKKRPVILDPADPTGDVGGGDRWCWHLLAEEAKEWLSSPCFQVEQKGLVQPWKVPVPRDLKTSDMVGVFTTGGILWQDQGFLSFV</sequence>
<evidence type="ECO:0000256" key="9">
    <source>
        <dbReference type="ARBA" id="ARBA00022695"/>
    </source>
</evidence>
<evidence type="ECO:0000256" key="12">
    <source>
        <dbReference type="ARBA" id="ARBA00022884"/>
    </source>
</evidence>
<evidence type="ECO:0000256" key="2">
    <source>
        <dbReference type="ARBA" id="ARBA00001946"/>
    </source>
</evidence>
<evidence type="ECO:0000256" key="3">
    <source>
        <dbReference type="ARBA" id="ARBA00004496"/>
    </source>
</evidence>
<dbReference type="PROSITE" id="PS50152">
    <property type="entry name" value="25A_SYNTH_3"/>
    <property type="match status" value="2"/>
</dbReference>
<dbReference type="Ensembl" id="ENSMSIT00000044116.1">
    <property type="protein sequence ID" value="ENSMSIP00000035001.1"/>
    <property type="gene ID" value="ENSMSIG00000029177.1"/>
</dbReference>
<keyword evidence="10" id="KW-0067">ATP-binding</keyword>
<accession>A0A8C6IE03</accession>
<dbReference type="GO" id="GO:0045071">
    <property type="term" value="P:negative regulation of viral genome replication"/>
    <property type="evidence" value="ECO:0007669"/>
    <property type="project" value="TreeGrafter"/>
</dbReference>
<feature type="domain" description="Polymerase nucleotidyl transferase" evidence="14">
    <location>
        <begin position="410"/>
        <end position="483"/>
    </location>
</feature>
<dbReference type="GO" id="GO:0005524">
    <property type="term" value="F:ATP binding"/>
    <property type="evidence" value="ECO:0007669"/>
    <property type="project" value="UniProtKB-KW"/>
</dbReference>
<dbReference type="GO" id="GO:0001730">
    <property type="term" value="F:2'-5'-oligoadenylate synthetase activity"/>
    <property type="evidence" value="ECO:0007669"/>
    <property type="project" value="UniProtKB-EC"/>
</dbReference>
<organism evidence="16 17">
    <name type="scientific">Mus spicilegus</name>
    <name type="common">Mound-building mouse</name>
    <dbReference type="NCBI Taxonomy" id="10103"/>
    <lineage>
        <taxon>Eukaryota</taxon>
        <taxon>Metazoa</taxon>
        <taxon>Chordata</taxon>
        <taxon>Craniata</taxon>
        <taxon>Vertebrata</taxon>
        <taxon>Euteleostomi</taxon>
        <taxon>Mammalia</taxon>
        <taxon>Eutheria</taxon>
        <taxon>Euarchontoglires</taxon>
        <taxon>Glires</taxon>
        <taxon>Rodentia</taxon>
        <taxon>Myomorpha</taxon>
        <taxon>Muroidea</taxon>
        <taxon>Muridae</taxon>
        <taxon>Murinae</taxon>
        <taxon>Mus</taxon>
        <taxon>Mus</taxon>
    </lineage>
</organism>
<comment type="subcellular location">
    <subcellularLocation>
        <location evidence="3">Cytoplasm</location>
    </subcellularLocation>
</comment>
<dbReference type="GO" id="GO:0032728">
    <property type="term" value="P:positive regulation of interferon-beta production"/>
    <property type="evidence" value="ECO:0007669"/>
    <property type="project" value="Ensembl"/>
</dbReference>
<dbReference type="GO" id="GO:0032760">
    <property type="term" value="P:positive regulation of tumor necrosis factor production"/>
    <property type="evidence" value="ECO:0007669"/>
    <property type="project" value="Ensembl"/>
</dbReference>
<dbReference type="Gene3D" id="1.10.1410.20">
    <property type="entry name" value="2'-5'-oligoadenylate synthetase 1, domain 2"/>
    <property type="match status" value="2"/>
</dbReference>
<evidence type="ECO:0000256" key="1">
    <source>
        <dbReference type="ARBA" id="ARBA00001112"/>
    </source>
</evidence>
<dbReference type="GO" id="GO:0005829">
    <property type="term" value="C:cytosol"/>
    <property type="evidence" value="ECO:0007669"/>
    <property type="project" value="TreeGrafter"/>
</dbReference>
<comment type="similarity">
    <text evidence="4">Belongs to the 2-5A synthase family.</text>
</comment>
<dbReference type="GO" id="GO:0051607">
    <property type="term" value="P:defense response to virus"/>
    <property type="evidence" value="ECO:0007669"/>
    <property type="project" value="UniProtKB-KW"/>
</dbReference>
<evidence type="ECO:0000256" key="11">
    <source>
        <dbReference type="ARBA" id="ARBA00022859"/>
    </source>
</evidence>
<evidence type="ECO:0000256" key="6">
    <source>
        <dbReference type="ARBA" id="ARBA00022490"/>
    </source>
</evidence>
<dbReference type="InterPro" id="IPR018952">
    <property type="entry name" value="2-5-oligoAdlate_synth_1_dom2/C"/>
</dbReference>
<feature type="domain" description="2'-5'-oligoadenylate synthetase 1" evidence="15">
    <location>
        <begin position="187"/>
        <end position="371"/>
    </location>
</feature>
<dbReference type="GO" id="GO:0005654">
    <property type="term" value="C:nucleoplasm"/>
    <property type="evidence" value="ECO:0007669"/>
    <property type="project" value="TreeGrafter"/>
</dbReference>
<dbReference type="CDD" id="cd05400">
    <property type="entry name" value="NT_2-5OAS_ClassI-CCAase"/>
    <property type="match status" value="2"/>
</dbReference>
<keyword evidence="6" id="KW-0963">Cytoplasm</keyword>
<feature type="domain" description="2'-5'-oligoadenylate synthetase 1" evidence="15">
    <location>
        <begin position="532"/>
        <end position="716"/>
    </location>
</feature>
<dbReference type="AlphaFoldDB" id="A0A8C6IE03"/>
<dbReference type="GO" id="GO:0048471">
    <property type="term" value="C:perinuclear region of cytoplasm"/>
    <property type="evidence" value="ECO:0007669"/>
    <property type="project" value="Ensembl"/>
</dbReference>
<evidence type="ECO:0000313" key="17">
    <source>
        <dbReference type="Proteomes" id="UP000694415"/>
    </source>
</evidence>
<dbReference type="GO" id="GO:0006401">
    <property type="term" value="P:RNA catabolic process"/>
    <property type="evidence" value="ECO:0007669"/>
    <property type="project" value="Ensembl"/>
</dbReference>
<dbReference type="GO" id="GO:0060337">
    <property type="term" value="P:type I interferon-mediated signaling pathway"/>
    <property type="evidence" value="ECO:0007669"/>
    <property type="project" value="Ensembl"/>
</dbReference>
<keyword evidence="10" id="KW-0547">Nucleotide-binding</keyword>
<dbReference type="PANTHER" id="PTHR11258:SF3">
    <property type="entry name" value="2'-5'-OLIGOADENYLATE SYNTHASE 2"/>
    <property type="match status" value="1"/>
</dbReference>
<dbReference type="GO" id="GO:0042742">
    <property type="term" value="P:defense response to bacterium"/>
    <property type="evidence" value="ECO:0007669"/>
    <property type="project" value="Ensembl"/>
</dbReference>
<comment type="cofactor">
    <cofactor evidence="2">
        <name>Mg(2+)</name>
        <dbReference type="ChEBI" id="CHEBI:18420"/>
    </cofactor>
</comment>
<evidence type="ECO:0000259" key="15">
    <source>
        <dbReference type="Pfam" id="PF10421"/>
    </source>
</evidence>
<dbReference type="GO" id="GO:0070106">
    <property type="term" value="P:interleukin-27-mediated signaling pathway"/>
    <property type="evidence" value="ECO:0007669"/>
    <property type="project" value="Ensembl"/>
</dbReference>
<dbReference type="GO" id="GO:0003725">
    <property type="term" value="F:double-stranded RNA binding"/>
    <property type="evidence" value="ECO:0007669"/>
    <property type="project" value="Ensembl"/>
</dbReference>
<reference evidence="16" key="1">
    <citation type="submission" date="2025-08" db="UniProtKB">
        <authorList>
            <consortium name="Ensembl"/>
        </authorList>
    </citation>
    <scope>IDENTIFICATION</scope>
</reference>
<evidence type="ECO:0000259" key="14">
    <source>
        <dbReference type="Pfam" id="PF01909"/>
    </source>
</evidence>
<dbReference type="PANTHER" id="PTHR11258">
    <property type="entry name" value="2-5 OLIGOADENYLATE SYNTHETASE"/>
    <property type="match status" value="1"/>
</dbReference>
<dbReference type="PROSITE" id="PS00832">
    <property type="entry name" value="25A_SYNTH_1"/>
    <property type="match status" value="1"/>
</dbReference>
<proteinExistence type="inferred from homology"/>
<evidence type="ECO:0000256" key="8">
    <source>
        <dbReference type="ARBA" id="ARBA00022679"/>
    </source>
</evidence>
<dbReference type="PROSITE" id="PS00833">
    <property type="entry name" value="25A_SYNTH_2"/>
    <property type="match status" value="2"/>
</dbReference>
<keyword evidence="17" id="KW-1185">Reference proteome</keyword>
<dbReference type="InterPro" id="IPR006116">
    <property type="entry name" value="NT_2-5OAS_ClassI-CCAase"/>
</dbReference>
<evidence type="ECO:0000256" key="7">
    <source>
        <dbReference type="ARBA" id="ARBA00022588"/>
    </source>
</evidence>
<keyword evidence="12" id="KW-0694">RNA-binding</keyword>
<dbReference type="Gene3D" id="3.30.460.10">
    <property type="entry name" value="Beta Polymerase, domain 2"/>
    <property type="match status" value="2"/>
</dbReference>
<evidence type="ECO:0000256" key="10">
    <source>
        <dbReference type="ARBA" id="ARBA00022840"/>
    </source>
</evidence>
<evidence type="ECO:0000313" key="16">
    <source>
        <dbReference type="Ensembl" id="ENSMSIP00000035001.1"/>
    </source>
</evidence>
<evidence type="ECO:0000256" key="13">
    <source>
        <dbReference type="ARBA" id="ARBA00023118"/>
    </source>
</evidence>
<dbReference type="GO" id="GO:1903487">
    <property type="term" value="P:regulation of lactation"/>
    <property type="evidence" value="ECO:0007669"/>
    <property type="project" value="Ensembl"/>
</dbReference>
<dbReference type="Pfam" id="PF01909">
    <property type="entry name" value="NTP_transf_2"/>
    <property type="match status" value="1"/>
</dbReference>
<comment type="catalytic activity">
    <reaction evidence="1">
        <text>3 ATP = 5'-triphosphoadenylyl-(2'-&gt;5')-adenylyl-(2'-&gt;5')-adenosine + 2 diphosphate</text>
        <dbReference type="Rhea" id="RHEA:34407"/>
        <dbReference type="ChEBI" id="CHEBI:30616"/>
        <dbReference type="ChEBI" id="CHEBI:33019"/>
        <dbReference type="ChEBI" id="CHEBI:67143"/>
        <dbReference type="EC" id="2.7.7.84"/>
    </reaction>
</comment>
<keyword evidence="9" id="KW-0548">Nucleotidyltransferase</keyword>
<keyword evidence="8" id="KW-0808">Transferase</keyword>
<dbReference type="InterPro" id="IPR043518">
    <property type="entry name" value="2-5OAS_N_CS"/>
</dbReference>
<dbReference type="FunFam" id="3.30.460.10:FF:000007">
    <property type="entry name" value="2'-5'-oligoadenylate synthetase 1"/>
    <property type="match status" value="2"/>
</dbReference>
<dbReference type="Pfam" id="PF10421">
    <property type="entry name" value="OAS1_C"/>
    <property type="match status" value="2"/>
</dbReference>